<feature type="transmembrane region" description="Helical" evidence="1">
    <location>
        <begin position="85"/>
        <end position="106"/>
    </location>
</feature>
<keyword evidence="1" id="KW-0812">Transmembrane</keyword>
<evidence type="ECO:0000313" key="3">
    <source>
        <dbReference type="Proteomes" id="UP000501452"/>
    </source>
</evidence>
<feature type="transmembrane region" description="Helical" evidence="1">
    <location>
        <begin position="52"/>
        <end position="73"/>
    </location>
</feature>
<keyword evidence="1" id="KW-1133">Transmembrane helix</keyword>
<feature type="transmembrane region" description="Helical" evidence="1">
    <location>
        <begin position="166"/>
        <end position="190"/>
    </location>
</feature>
<feature type="transmembrane region" description="Helical" evidence="1">
    <location>
        <begin position="196"/>
        <end position="218"/>
    </location>
</feature>
<proteinExistence type="predicted"/>
<feature type="transmembrane region" description="Helical" evidence="1">
    <location>
        <begin position="12"/>
        <end position="32"/>
    </location>
</feature>
<evidence type="ECO:0000313" key="2">
    <source>
        <dbReference type="EMBL" id="QIN83281.1"/>
    </source>
</evidence>
<organism evidence="2 3">
    <name type="scientific">Rubrobacter tropicus</name>
    <dbReference type="NCBI Taxonomy" id="2653851"/>
    <lineage>
        <taxon>Bacteria</taxon>
        <taxon>Bacillati</taxon>
        <taxon>Actinomycetota</taxon>
        <taxon>Rubrobacteria</taxon>
        <taxon>Rubrobacterales</taxon>
        <taxon>Rubrobacteraceae</taxon>
        <taxon>Rubrobacter</taxon>
    </lineage>
</organism>
<gene>
    <name evidence="2" type="ORF">GBA63_11990</name>
</gene>
<keyword evidence="3" id="KW-1185">Reference proteome</keyword>
<dbReference type="Pfam" id="PF14329">
    <property type="entry name" value="DUF4386"/>
    <property type="match status" value="1"/>
</dbReference>
<sequence>MNPQKIARVTGVLFLITIVLSIPAQFVLYGPVLNDPDYVVGAGADALVHWGALLEVITALACIGTAVVLFPIVKRQNEAVALGYVTVRVLEAGVIVAGIVSIVSVVTLRQDFAGAAGADAASLLAAGKTLVAFHDATFLLGPGILAGLGNGVLLGYLMYSSRLVPRYLAVLGLVGGPLVSASGIAMLLGLYGPVSIWAVIATVPEFFWELLLGIWLIVRGFDPSAAILSEPDKTDPKETGKKSLSVA</sequence>
<dbReference type="Proteomes" id="UP000501452">
    <property type="component" value="Chromosome"/>
</dbReference>
<dbReference type="KEGG" id="rub:GBA63_11990"/>
<evidence type="ECO:0000256" key="1">
    <source>
        <dbReference type="SAM" id="Phobius"/>
    </source>
</evidence>
<dbReference type="EMBL" id="CP045119">
    <property type="protein sequence ID" value="QIN83281.1"/>
    <property type="molecule type" value="Genomic_DNA"/>
</dbReference>
<reference evidence="2 3" key="1">
    <citation type="submission" date="2019-10" db="EMBL/GenBank/DDBJ databases">
        <title>Rubrobacter sp nov SCSIO 52090 isolated from a deep-sea sediment in the South China Sea.</title>
        <authorList>
            <person name="Chen R.W."/>
        </authorList>
    </citation>
    <scope>NUCLEOTIDE SEQUENCE [LARGE SCALE GENOMIC DNA]</scope>
    <source>
        <strain evidence="2 3">SCSIO 52909</strain>
    </source>
</reference>
<dbReference type="InterPro" id="IPR025495">
    <property type="entry name" value="DUF4386"/>
</dbReference>
<feature type="transmembrane region" description="Helical" evidence="1">
    <location>
        <begin position="138"/>
        <end position="159"/>
    </location>
</feature>
<dbReference type="RefSeq" id="WP_166176412.1">
    <property type="nucleotide sequence ID" value="NZ_CP045119.1"/>
</dbReference>
<keyword evidence="1" id="KW-0472">Membrane</keyword>
<protein>
    <submittedName>
        <fullName evidence="2">DUF4386 family protein</fullName>
    </submittedName>
</protein>
<dbReference type="AlphaFoldDB" id="A0A6G8Q9X3"/>
<name>A0A6G8Q9X3_9ACTN</name>
<accession>A0A6G8Q9X3</accession>